<dbReference type="EMBL" id="LR746275">
    <property type="protein sequence ID" value="CAA7406174.1"/>
    <property type="molecule type" value="Genomic_DNA"/>
</dbReference>
<organism evidence="3 4">
    <name type="scientific">Spirodela intermedia</name>
    <name type="common">Intermediate duckweed</name>
    <dbReference type="NCBI Taxonomy" id="51605"/>
    <lineage>
        <taxon>Eukaryota</taxon>
        <taxon>Viridiplantae</taxon>
        <taxon>Streptophyta</taxon>
        <taxon>Embryophyta</taxon>
        <taxon>Tracheophyta</taxon>
        <taxon>Spermatophyta</taxon>
        <taxon>Magnoliopsida</taxon>
        <taxon>Liliopsida</taxon>
        <taxon>Araceae</taxon>
        <taxon>Lemnoideae</taxon>
        <taxon>Spirodela</taxon>
    </lineage>
</organism>
<evidence type="ECO:0000313" key="3">
    <source>
        <dbReference type="EMBL" id="CAA7406174.1"/>
    </source>
</evidence>
<accession>A0A7I8LA58</accession>
<dbReference type="Proteomes" id="UP000663760">
    <property type="component" value="Chromosome 12"/>
</dbReference>
<proteinExistence type="predicted"/>
<protein>
    <submittedName>
        <fullName evidence="3">Uncharacterized protein</fullName>
    </submittedName>
</protein>
<evidence type="ECO:0000313" key="4">
    <source>
        <dbReference type="Proteomes" id="UP000663760"/>
    </source>
</evidence>
<evidence type="ECO:0000256" key="1">
    <source>
        <dbReference type="SAM" id="MobiDB-lite"/>
    </source>
</evidence>
<feature type="region of interest" description="Disordered" evidence="1">
    <location>
        <begin position="1"/>
        <end position="22"/>
    </location>
</feature>
<keyword evidence="4" id="KW-1185">Reference proteome</keyword>
<reference evidence="3" key="1">
    <citation type="submission" date="2020-02" db="EMBL/GenBank/DDBJ databases">
        <authorList>
            <person name="Scholz U."/>
            <person name="Mascher M."/>
            <person name="Fiebig A."/>
        </authorList>
    </citation>
    <scope>NUCLEOTIDE SEQUENCE</scope>
</reference>
<evidence type="ECO:0000313" key="2">
    <source>
        <dbReference type="EMBL" id="CAA2629984.1"/>
    </source>
</evidence>
<dbReference type="AlphaFoldDB" id="A0A7I8LA58"/>
<dbReference type="EMBL" id="LR743599">
    <property type="protein sequence ID" value="CAA2629984.1"/>
    <property type="molecule type" value="Genomic_DNA"/>
</dbReference>
<sequence length="22" mass="2560">MRSGDEKGDRNQPPPRPRRPRG</sequence>
<feature type="compositionally biased region" description="Basic and acidic residues" evidence="1">
    <location>
        <begin position="1"/>
        <end position="10"/>
    </location>
</feature>
<name>A0A7I8LA58_SPIIN</name>
<gene>
    <name evidence="2" type="ORF">SI7747_12015622</name>
    <name evidence="3" type="ORF">SI8410_12016852</name>
</gene>